<name>A0A150NRI1_STRMT</name>
<protein>
    <submittedName>
        <fullName evidence="3">Beta-1,3-glucosyltransferase</fullName>
    </submittedName>
</protein>
<dbReference type="AlphaFoldDB" id="A0A150NRI1"/>
<dbReference type="Proteomes" id="UP000075442">
    <property type="component" value="Unassembled WGS sequence"/>
</dbReference>
<dbReference type="SUPFAM" id="SSF53448">
    <property type="entry name" value="Nucleotide-diphospho-sugar transferases"/>
    <property type="match status" value="1"/>
</dbReference>
<evidence type="ECO:0000313" key="3">
    <source>
        <dbReference type="EMBL" id="KYF37878.1"/>
    </source>
</evidence>
<dbReference type="InterPro" id="IPR029044">
    <property type="entry name" value="Nucleotide-diphossugar_trans"/>
</dbReference>
<dbReference type="Gene3D" id="3.90.550.10">
    <property type="entry name" value="Spore Coat Polysaccharide Biosynthesis Protein SpsA, Chain A"/>
    <property type="match status" value="1"/>
</dbReference>
<keyword evidence="2 3" id="KW-0808">Transferase</keyword>
<dbReference type="CDD" id="cd00761">
    <property type="entry name" value="Glyco_tranf_GTA_type"/>
    <property type="match status" value="1"/>
</dbReference>
<evidence type="ECO:0000313" key="4">
    <source>
        <dbReference type="Proteomes" id="UP000075442"/>
    </source>
</evidence>
<proteinExistence type="predicted"/>
<gene>
    <name evidence="3" type="ORF">SMIM3I_01769</name>
</gene>
<reference evidence="3 4" key="1">
    <citation type="submission" date="2016-01" db="EMBL/GenBank/DDBJ databases">
        <title>Highly variable Streptococcus oralis 1 are common among viridans streptococci isolated from primates.</title>
        <authorList>
            <person name="Denapaite D."/>
            <person name="Rieger M."/>
            <person name="Koendgen S."/>
            <person name="Brueckner R."/>
            <person name="Ochigava I."/>
            <person name="Kappeler P."/>
            <person name="Maetz-Rensing K."/>
            <person name="Leendertz F."/>
        </authorList>
    </citation>
    <scope>NUCLEOTIDE SEQUENCE [LARGE SCALE GENOMIC DNA]</scope>
    <source>
        <strain evidence="3 4">M3-1</strain>
    </source>
</reference>
<dbReference type="PATRIC" id="fig|28037.235.peg.465"/>
<dbReference type="GO" id="GO:0016757">
    <property type="term" value="F:glycosyltransferase activity"/>
    <property type="evidence" value="ECO:0007669"/>
    <property type="project" value="UniProtKB-KW"/>
</dbReference>
<dbReference type="EMBL" id="LROU01000025">
    <property type="protein sequence ID" value="KYF37878.1"/>
    <property type="molecule type" value="Genomic_DNA"/>
</dbReference>
<keyword evidence="1" id="KW-0328">Glycosyltransferase</keyword>
<dbReference type="PANTHER" id="PTHR22916">
    <property type="entry name" value="GLYCOSYLTRANSFERASE"/>
    <property type="match status" value="1"/>
</dbReference>
<evidence type="ECO:0000256" key="1">
    <source>
        <dbReference type="ARBA" id="ARBA00022676"/>
    </source>
</evidence>
<dbReference type="Pfam" id="PF00535">
    <property type="entry name" value="Glycos_transf_2"/>
    <property type="match status" value="1"/>
</dbReference>
<sequence>MLENELISIVIPIYNVENYLRQCLDSIVAQTYQNFECLLINDGSPDHSADICREYVSKDSRFRYFEKENGGVSSARNLGIEHSKGEYITFIDSDDWVDSDYLEVLYTTLLEEGADIAVSTYKKFNIKDNCFYFHIFQRGYDKKTFTGQELIDNLQALSSFDHSYSSTWGKLVKSVRVETIRFNEETTLGEDMEFWYKLYLISDKIVYVNKDNYIYRTSSDEYKHFELEKIRSDIQQRLNFIAFLTARKLEVSSYVDDCIVYLRYLVDKIKFEELEFTQTARWLQEVLFLLEG</sequence>
<accession>A0A150NRI1</accession>
<comment type="caution">
    <text evidence="3">The sequence shown here is derived from an EMBL/GenBank/DDBJ whole genome shotgun (WGS) entry which is preliminary data.</text>
</comment>
<organism evidence="3 4">
    <name type="scientific">Streptococcus mitis</name>
    <dbReference type="NCBI Taxonomy" id="28037"/>
    <lineage>
        <taxon>Bacteria</taxon>
        <taxon>Bacillati</taxon>
        <taxon>Bacillota</taxon>
        <taxon>Bacilli</taxon>
        <taxon>Lactobacillales</taxon>
        <taxon>Streptococcaceae</taxon>
        <taxon>Streptococcus</taxon>
        <taxon>Streptococcus mitis group</taxon>
    </lineage>
</organism>
<dbReference type="RefSeq" id="WP_061590257.1">
    <property type="nucleotide sequence ID" value="NZ_CAMHZM010000001.1"/>
</dbReference>
<dbReference type="InterPro" id="IPR001173">
    <property type="entry name" value="Glyco_trans_2-like"/>
</dbReference>
<evidence type="ECO:0000256" key="2">
    <source>
        <dbReference type="ARBA" id="ARBA00022679"/>
    </source>
</evidence>
<dbReference type="PANTHER" id="PTHR22916:SF51">
    <property type="entry name" value="GLYCOSYLTRANSFERASE EPSH-RELATED"/>
    <property type="match status" value="1"/>
</dbReference>